<dbReference type="STRING" id="1835702.A0A1F5L8B4"/>
<evidence type="ECO:0000256" key="1">
    <source>
        <dbReference type="SAM" id="MobiDB-lite"/>
    </source>
</evidence>
<dbReference type="RefSeq" id="XP_022484873.1">
    <property type="nucleotide sequence ID" value="XM_022635231.1"/>
</dbReference>
<feature type="region of interest" description="Disordered" evidence="1">
    <location>
        <begin position="1"/>
        <end position="27"/>
    </location>
</feature>
<gene>
    <name evidence="3" type="ORF">PENARI_c021G07607</name>
</gene>
<evidence type="ECO:0000313" key="4">
    <source>
        <dbReference type="Proteomes" id="UP000177622"/>
    </source>
</evidence>
<feature type="compositionally biased region" description="Acidic residues" evidence="1">
    <location>
        <begin position="111"/>
        <end position="120"/>
    </location>
</feature>
<feature type="domain" description="Myb-like DNA-binding" evidence="2">
    <location>
        <begin position="32"/>
        <end position="77"/>
    </location>
</feature>
<dbReference type="Pfam" id="PF22980">
    <property type="entry name" value="Myb_DNA-bind_8"/>
    <property type="match status" value="1"/>
</dbReference>
<feature type="region of interest" description="Disordered" evidence="1">
    <location>
        <begin position="80"/>
        <end position="120"/>
    </location>
</feature>
<sequence>MAKTLTPKKVTKPSSAQGTPSKATKPKDINIDKDLLFLWSCLKAADVQFDFPAVAQGLGIKTNAARMRYMRLKSKIEAMDNEVQKGTAKTELEDNGQPESESHEQRKVKEELEDDEAAQL</sequence>
<feature type="compositionally biased region" description="Basic and acidic residues" evidence="1">
    <location>
        <begin position="100"/>
        <end position="110"/>
    </location>
</feature>
<protein>
    <recommendedName>
        <fullName evidence="2">Myb-like DNA-binding domain-containing protein</fullName>
    </recommendedName>
</protein>
<feature type="compositionally biased region" description="Polar residues" evidence="1">
    <location>
        <begin position="12"/>
        <end position="22"/>
    </location>
</feature>
<name>A0A1F5L8B4_PENAI</name>
<dbReference type="OrthoDB" id="3944408at2759"/>
<evidence type="ECO:0000313" key="3">
    <source>
        <dbReference type="EMBL" id="OGE49422.1"/>
    </source>
</evidence>
<reference evidence="3 4" key="1">
    <citation type="journal article" date="2016" name="Sci. Rep.">
        <title>Penicillium arizonense, a new, genome sequenced fungal species, reveals a high chemical diversity in secreted metabolites.</title>
        <authorList>
            <person name="Grijseels S."/>
            <person name="Nielsen J.C."/>
            <person name="Randelovic M."/>
            <person name="Nielsen J."/>
            <person name="Nielsen K.F."/>
            <person name="Workman M."/>
            <person name="Frisvad J.C."/>
        </authorList>
    </citation>
    <scope>NUCLEOTIDE SEQUENCE [LARGE SCALE GENOMIC DNA]</scope>
    <source>
        <strain evidence="3 4">CBS 141311</strain>
    </source>
</reference>
<dbReference type="GeneID" id="34579965"/>
<proteinExistence type="predicted"/>
<keyword evidence="4" id="KW-1185">Reference proteome</keyword>
<evidence type="ECO:0000259" key="2">
    <source>
        <dbReference type="Pfam" id="PF22980"/>
    </source>
</evidence>
<dbReference type="EMBL" id="LXJU01000021">
    <property type="protein sequence ID" value="OGE49422.1"/>
    <property type="molecule type" value="Genomic_DNA"/>
</dbReference>
<dbReference type="InterPro" id="IPR054505">
    <property type="entry name" value="Myb_DNA-bind_8"/>
</dbReference>
<organism evidence="3 4">
    <name type="scientific">Penicillium arizonense</name>
    <dbReference type="NCBI Taxonomy" id="1835702"/>
    <lineage>
        <taxon>Eukaryota</taxon>
        <taxon>Fungi</taxon>
        <taxon>Dikarya</taxon>
        <taxon>Ascomycota</taxon>
        <taxon>Pezizomycotina</taxon>
        <taxon>Eurotiomycetes</taxon>
        <taxon>Eurotiomycetidae</taxon>
        <taxon>Eurotiales</taxon>
        <taxon>Aspergillaceae</taxon>
        <taxon>Penicillium</taxon>
    </lineage>
</organism>
<accession>A0A1F5L8B4</accession>
<dbReference type="Proteomes" id="UP000177622">
    <property type="component" value="Unassembled WGS sequence"/>
</dbReference>
<comment type="caution">
    <text evidence="3">The sequence shown here is derived from an EMBL/GenBank/DDBJ whole genome shotgun (WGS) entry which is preliminary data.</text>
</comment>
<dbReference type="AlphaFoldDB" id="A0A1F5L8B4"/>